<feature type="chain" id="PRO_5020299218" evidence="5">
    <location>
        <begin position="28"/>
        <end position="115"/>
    </location>
</feature>
<sequence length="115" mass="11941">MSAAPRPVLQGLLAAATGIIASTAALAQVPRPGDRALGEYLAGECVTCHQVSGRAGAGIPPIIGWPADQFVAVMQSYRAKDRDNPIMQTVAGRFSDDEMAALAAYFGSLTPPQTK</sequence>
<keyword evidence="5" id="KW-0732">Signal</keyword>
<dbReference type="OrthoDB" id="9805828at2"/>
<evidence type="ECO:0000313" key="7">
    <source>
        <dbReference type="EMBL" id="QCI68167.1"/>
    </source>
</evidence>
<evidence type="ECO:0000256" key="2">
    <source>
        <dbReference type="ARBA" id="ARBA00022723"/>
    </source>
</evidence>
<keyword evidence="3 4" id="KW-0408">Iron</keyword>
<dbReference type="Pfam" id="PF00034">
    <property type="entry name" value="Cytochrom_C"/>
    <property type="match status" value="1"/>
</dbReference>
<reference evidence="7 8" key="1">
    <citation type="submission" date="2019-04" db="EMBL/GenBank/DDBJ databases">
        <title>Phreatobacter aquaticus sp. nov.</title>
        <authorList>
            <person name="Choi A."/>
        </authorList>
    </citation>
    <scope>NUCLEOTIDE SEQUENCE [LARGE SCALE GENOMIC DNA]</scope>
    <source>
        <strain evidence="7 8">KCTC 52518</strain>
    </source>
</reference>
<dbReference type="Proteomes" id="UP000298781">
    <property type="component" value="Chromosome"/>
</dbReference>
<evidence type="ECO:0000256" key="4">
    <source>
        <dbReference type="PROSITE-ProRule" id="PRU00433"/>
    </source>
</evidence>
<evidence type="ECO:0000256" key="3">
    <source>
        <dbReference type="ARBA" id="ARBA00023004"/>
    </source>
</evidence>
<dbReference type="RefSeq" id="WP_136963586.1">
    <property type="nucleotide sequence ID" value="NZ_CP039690.1"/>
</dbReference>
<keyword evidence="8" id="KW-1185">Reference proteome</keyword>
<evidence type="ECO:0000259" key="6">
    <source>
        <dbReference type="PROSITE" id="PS51007"/>
    </source>
</evidence>
<evidence type="ECO:0000313" key="8">
    <source>
        <dbReference type="Proteomes" id="UP000298781"/>
    </source>
</evidence>
<dbReference type="GO" id="GO:0046872">
    <property type="term" value="F:metal ion binding"/>
    <property type="evidence" value="ECO:0007669"/>
    <property type="project" value="UniProtKB-KW"/>
</dbReference>
<evidence type="ECO:0000256" key="1">
    <source>
        <dbReference type="ARBA" id="ARBA00022617"/>
    </source>
</evidence>
<protein>
    <submittedName>
        <fullName evidence="7">C-type cytochrome</fullName>
    </submittedName>
</protein>
<proteinExistence type="predicted"/>
<dbReference type="InterPro" id="IPR036909">
    <property type="entry name" value="Cyt_c-like_dom_sf"/>
</dbReference>
<dbReference type="InterPro" id="IPR009056">
    <property type="entry name" value="Cyt_c-like_dom"/>
</dbReference>
<dbReference type="KEGG" id="pstg:E8M01_30415"/>
<evidence type="ECO:0000256" key="5">
    <source>
        <dbReference type="SAM" id="SignalP"/>
    </source>
</evidence>
<feature type="signal peptide" evidence="5">
    <location>
        <begin position="1"/>
        <end position="27"/>
    </location>
</feature>
<organism evidence="7 8">
    <name type="scientific">Phreatobacter stygius</name>
    <dbReference type="NCBI Taxonomy" id="1940610"/>
    <lineage>
        <taxon>Bacteria</taxon>
        <taxon>Pseudomonadati</taxon>
        <taxon>Pseudomonadota</taxon>
        <taxon>Alphaproteobacteria</taxon>
        <taxon>Hyphomicrobiales</taxon>
        <taxon>Phreatobacteraceae</taxon>
        <taxon>Phreatobacter</taxon>
    </lineage>
</organism>
<dbReference type="PROSITE" id="PS51007">
    <property type="entry name" value="CYTC"/>
    <property type="match status" value="1"/>
</dbReference>
<dbReference type="EMBL" id="CP039690">
    <property type="protein sequence ID" value="QCI68167.1"/>
    <property type="molecule type" value="Genomic_DNA"/>
</dbReference>
<keyword evidence="2 4" id="KW-0479">Metal-binding</keyword>
<keyword evidence="1 4" id="KW-0349">Heme</keyword>
<dbReference type="GO" id="GO:0020037">
    <property type="term" value="F:heme binding"/>
    <property type="evidence" value="ECO:0007669"/>
    <property type="project" value="InterPro"/>
</dbReference>
<dbReference type="SUPFAM" id="SSF46626">
    <property type="entry name" value="Cytochrome c"/>
    <property type="match status" value="1"/>
</dbReference>
<dbReference type="Gene3D" id="1.10.760.10">
    <property type="entry name" value="Cytochrome c-like domain"/>
    <property type="match status" value="1"/>
</dbReference>
<feature type="domain" description="Cytochrome c" evidence="6">
    <location>
        <begin position="33"/>
        <end position="110"/>
    </location>
</feature>
<dbReference type="AlphaFoldDB" id="A0A4D7BK88"/>
<gene>
    <name evidence="7" type="ORF">E8M01_30415</name>
</gene>
<name>A0A4D7BK88_9HYPH</name>
<accession>A0A4D7BK88</accession>
<dbReference type="GO" id="GO:0009055">
    <property type="term" value="F:electron transfer activity"/>
    <property type="evidence" value="ECO:0007669"/>
    <property type="project" value="InterPro"/>
</dbReference>